<gene>
    <name evidence="14" type="ORF">HMPREF9625_00407</name>
</gene>
<dbReference type="HOGENOM" id="CLU_009289_1_1_9"/>
<reference evidence="14" key="1">
    <citation type="submission" date="2011-08" db="EMBL/GenBank/DDBJ databases">
        <authorList>
            <consortium name="The Broad Institute Genome Sequencing Platform"/>
            <person name="Earl A."/>
            <person name="Ward D."/>
            <person name="Feldgarden M."/>
            <person name="Gevers D."/>
            <person name="Sizova M."/>
            <person name="Hazen A."/>
            <person name="Epstein S."/>
            <person name="Young S.K."/>
            <person name="Zeng Q."/>
            <person name="Gargeya S."/>
            <person name="Fitzgerald M."/>
            <person name="Haas B."/>
            <person name="Abouelleil A."/>
            <person name="Alvarado L."/>
            <person name="Arachchi H.M."/>
            <person name="Berlin A."/>
            <person name="Brown A."/>
            <person name="Chapman S.B."/>
            <person name="Chen Z."/>
            <person name="Dunbar C."/>
            <person name="Freedman E."/>
            <person name="Gearin G."/>
            <person name="Gellesch M."/>
            <person name="Goldberg J."/>
            <person name="Griggs A."/>
            <person name="Gujja S."/>
            <person name="Heiman D."/>
            <person name="Howarth C."/>
            <person name="Larson L."/>
            <person name="Lui A."/>
            <person name="MacDonald P.J.P."/>
            <person name="Montmayeur A."/>
            <person name="Murphy C."/>
            <person name="Neiman D."/>
            <person name="Pearson M."/>
            <person name="Priest M."/>
            <person name="Roberts A."/>
            <person name="Saif S."/>
            <person name="Shea T."/>
            <person name="Shenoy N."/>
            <person name="Sisk P."/>
            <person name="Stolte C."/>
            <person name="Sykes S."/>
            <person name="Wortman J."/>
            <person name="Nusbaum C."/>
            <person name="Birren B."/>
        </authorList>
    </citation>
    <scope>NUCLEOTIDE SEQUENCE</scope>
    <source>
        <strain evidence="14">ACB1</strain>
    </source>
</reference>
<evidence type="ECO:0000256" key="8">
    <source>
        <dbReference type="ARBA" id="ARBA00022989"/>
    </source>
</evidence>
<dbReference type="InterPro" id="IPR050515">
    <property type="entry name" value="Beta-lactam/transpept"/>
</dbReference>
<keyword evidence="9 11" id="KW-0472">Membrane</keyword>
<evidence type="ECO:0000259" key="12">
    <source>
        <dbReference type="Pfam" id="PF00905"/>
    </source>
</evidence>
<dbReference type="STRING" id="796943.HMPREF9625_00407"/>
<sequence>MIKEIYSLIKEMLSRLFSSRLFALALIFTGLFCILTVHLFRLQIMNGQSYLENYQKNTEQNIVLPGTRGNIYDKDGKLLAYNELQYNITIADTGAFSGNTKGINKRNLMLKKLADIIEKYKYPVKSQFKLTLNDDGNFSYSTNSDQERLRLLANIFRKEPDKLSEKEKDSTAEECFEQAKKLYNFHKLTDEKGSPINLSDKTALDMIGIIYTLRLTSYQRYMSTTIVENVSRECMAEVLESKYDLPGVDIENISVRKYNYAPYLSHIVGYTGQVQESQLEELKKIDASYDLNDTIGVWGLEKSEDLILKGKKGYKEMYLNNVGSIMEVISEEKPMAGNDIYTTISANDQISIYHLLEQELAGILASKLTENNELDQSELKQSQLMIPVKDAYYQLINNNVLDKEHFFSEDAGNAEKEIAGKFISNKEEMLNRIEDVLKKESGGELSALPQEMQGYMVYIYDYLLSKNGGIVDPEDVRFKSSDAYAQWKNDAISLHAFLKKGIEEGWIDTRKLSLDTEYSDTDEIYALFVNKIMDYLRSDSGFNKLLYKYAIAKQSISGNLLLMALFEQNVLSQDPVSYQALSGGDAHFAFTFLLDKIRKIELTPAQLALDPCNGSVVVTDVKTGKLRALVTYPGFDNNRISDSDYLKKCNEDLSLPLLNGATQTQLAPGSSFKPISSVASLEEGVITTDTIIDCTGKYEEVTPNIRCWIWPSKHGNENIVDGIKNSCNYFFADLGHLLATDSSGNYSADLGMERIQKYASDFGLDEKTGIELDETKPRISNYDPERSAMGQGNHAFNAAQLSRYITAVANSGSVYKLSILDRIVDPRSNTIEEVAPVLEKKLSYNDTTWNTVHDGLRKVITEGVAKNVFIGQSIAVAGKTGTAQEREDRGNHAVFVSYAPYENPEISVTVNIPYGYSSGNAASLANMVYDYCFGKLSMDTILARDASSINSVTVSD</sequence>
<dbReference type="GO" id="GO:0071555">
    <property type="term" value="P:cell wall organization"/>
    <property type="evidence" value="ECO:0007669"/>
    <property type="project" value="UniProtKB-KW"/>
</dbReference>
<evidence type="ECO:0000256" key="6">
    <source>
        <dbReference type="ARBA" id="ARBA00022960"/>
    </source>
</evidence>
<protein>
    <recommendedName>
        <fullName evidence="16">Penicillin-binding protein transpeptidase domain-containing protein</fullName>
    </recommendedName>
</protein>
<keyword evidence="15" id="KW-1185">Reference proteome</keyword>
<dbReference type="Proteomes" id="UP000018461">
    <property type="component" value="Unassembled WGS sequence"/>
</dbReference>
<keyword evidence="5 11" id="KW-0812">Transmembrane</keyword>
<keyword evidence="8 11" id="KW-1133">Transmembrane helix</keyword>
<evidence type="ECO:0000256" key="4">
    <source>
        <dbReference type="ARBA" id="ARBA00022475"/>
    </source>
</evidence>
<dbReference type="EMBL" id="AFZC02000003">
    <property type="protein sequence ID" value="EHL12370.1"/>
    <property type="molecule type" value="Genomic_DNA"/>
</dbReference>
<dbReference type="Gene3D" id="3.40.710.10">
    <property type="entry name" value="DD-peptidase/beta-lactamase superfamily"/>
    <property type="match status" value="1"/>
</dbReference>
<dbReference type="GO" id="GO:0005886">
    <property type="term" value="C:plasma membrane"/>
    <property type="evidence" value="ECO:0007669"/>
    <property type="project" value="UniProtKB-SubCell"/>
</dbReference>
<dbReference type="GO" id="GO:0008360">
    <property type="term" value="P:regulation of cell shape"/>
    <property type="evidence" value="ECO:0007669"/>
    <property type="project" value="UniProtKB-KW"/>
</dbReference>
<evidence type="ECO:0000256" key="10">
    <source>
        <dbReference type="ARBA" id="ARBA00023316"/>
    </source>
</evidence>
<evidence type="ECO:0000256" key="11">
    <source>
        <dbReference type="SAM" id="Phobius"/>
    </source>
</evidence>
<dbReference type="GO" id="GO:0008658">
    <property type="term" value="F:penicillin binding"/>
    <property type="evidence" value="ECO:0007669"/>
    <property type="project" value="InterPro"/>
</dbReference>
<dbReference type="Pfam" id="PF03717">
    <property type="entry name" value="PBP_dimer"/>
    <property type="match status" value="1"/>
</dbReference>
<evidence type="ECO:0000259" key="13">
    <source>
        <dbReference type="Pfam" id="PF03717"/>
    </source>
</evidence>
<dbReference type="InterPro" id="IPR012338">
    <property type="entry name" value="Beta-lactam/transpept-like"/>
</dbReference>
<organism evidence="14 15">
    <name type="scientific">Oribacterium parvum ACB1</name>
    <dbReference type="NCBI Taxonomy" id="796943"/>
    <lineage>
        <taxon>Bacteria</taxon>
        <taxon>Bacillati</taxon>
        <taxon>Bacillota</taxon>
        <taxon>Clostridia</taxon>
        <taxon>Lachnospirales</taxon>
        <taxon>Lachnospiraceae</taxon>
        <taxon>Oribacterium</taxon>
    </lineage>
</organism>
<evidence type="ECO:0000256" key="1">
    <source>
        <dbReference type="ARBA" id="ARBA00004167"/>
    </source>
</evidence>
<dbReference type="SUPFAM" id="SSF56519">
    <property type="entry name" value="Penicillin binding protein dimerisation domain"/>
    <property type="match status" value="1"/>
</dbReference>
<evidence type="ECO:0000313" key="15">
    <source>
        <dbReference type="Proteomes" id="UP000018461"/>
    </source>
</evidence>
<evidence type="ECO:0008006" key="16">
    <source>
        <dbReference type="Google" id="ProtNLM"/>
    </source>
</evidence>
<dbReference type="GO" id="GO:0009252">
    <property type="term" value="P:peptidoglycan biosynthetic process"/>
    <property type="evidence" value="ECO:0007669"/>
    <property type="project" value="UniProtKB-KW"/>
</dbReference>
<evidence type="ECO:0000256" key="7">
    <source>
        <dbReference type="ARBA" id="ARBA00022984"/>
    </source>
</evidence>
<dbReference type="PANTHER" id="PTHR30627">
    <property type="entry name" value="PEPTIDOGLYCAN D,D-TRANSPEPTIDASE"/>
    <property type="match status" value="1"/>
</dbReference>
<dbReference type="Gene3D" id="3.90.1310.10">
    <property type="entry name" value="Penicillin-binding protein 2a (Domain 2)"/>
    <property type="match status" value="1"/>
</dbReference>
<comment type="subcellular location">
    <subcellularLocation>
        <location evidence="2">Cell membrane</location>
    </subcellularLocation>
    <subcellularLocation>
        <location evidence="1">Membrane</location>
        <topology evidence="1">Single-pass membrane protein</topology>
    </subcellularLocation>
</comment>
<proteinExistence type="inferred from homology"/>
<dbReference type="Gene3D" id="1.10.10.1230">
    <property type="entry name" value="Penicillin-binding protein, N-terminal non-catalytic domain, head sub-domain"/>
    <property type="match status" value="1"/>
</dbReference>
<dbReference type="AlphaFoldDB" id="G9WM24"/>
<dbReference type="InterPro" id="IPR005311">
    <property type="entry name" value="PBP_dimer"/>
</dbReference>
<comment type="caution">
    <text evidence="14">The sequence shown here is derived from an EMBL/GenBank/DDBJ whole genome shotgun (WGS) entry which is preliminary data.</text>
</comment>
<feature type="domain" description="Penicillin-binding protein transpeptidase" evidence="12">
    <location>
        <begin position="614"/>
        <end position="923"/>
    </location>
</feature>
<keyword evidence="10" id="KW-0961">Cell wall biogenesis/degradation</keyword>
<comment type="similarity">
    <text evidence="3">Belongs to the transpeptidase family.</text>
</comment>
<dbReference type="PANTHER" id="PTHR30627:SF2">
    <property type="entry name" value="PEPTIDOGLYCAN D,D-TRANSPEPTIDASE MRDA"/>
    <property type="match status" value="1"/>
</dbReference>
<evidence type="ECO:0000256" key="5">
    <source>
        <dbReference type="ARBA" id="ARBA00022692"/>
    </source>
</evidence>
<keyword evidence="6" id="KW-0133">Cell shape</keyword>
<feature type="domain" description="Penicillin-binding protein dimerisation" evidence="13">
    <location>
        <begin position="65"/>
        <end position="328"/>
    </location>
</feature>
<accession>G9WM24</accession>
<reference evidence="14" key="2">
    <citation type="submission" date="2013-03" db="EMBL/GenBank/DDBJ databases">
        <title>The Genome Sequence of Oribacterium sp. ACB1.</title>
        <authorList>
            <consortium name="The Broad Institute Genomics Platform"/>
            <consortium name="The Broad Institute Genome Sequencing Center for Infectious Disease"/>
            <person name="Earl A."/>
            <person name="Ward D."/>
            <person name="Feldgarden M."/>
            <person name="Gevers D."/>
            <person name="Sizova M."/>
            <person name="Hazen A."/>
            <person name="Epstein S."/>
            <person name="Walker B."/>
            <person name="Young S."/>
            <person name="Zeng Q."/>
            <person name="Gargeya S."/>
            <person name="Fitzgerald M."/>
            <person name="Haas B."/>
            <person name="Abouelleil A."/>
            <person name="Allen A.W."/>
            <person name="Alvarado L."/>
            <person name="Arachchi H.M."/>
            <person name="Berlin A.M."/>
            <person name="Chapman S.B."/>
            <person name="Gainer-Dewar J."/>
            <person name="Goldberg J."/>
            <person name="Griggs A."/>
            <person name="Gujja S."/>
            <person name="Hansen M."/>
            <person name="Howarth C."/>
            <person name="Imamovic A."/>
            <person name="Ireland A."/>
            <person name="Larimer J."/>
            <person name="McCowan C."/>
            <person name="Murphy C."/>
            <person name="Pearson M."/>
            <person name="Poon T.W."/>
            <person name="Priest M."/>
            <person name="Roberts A."/>
            <person name="Saif S."/>
            <person name="Shea T."/>
            <person name="Sisk P."/>
            <person name="Sykes S."/>
            <person name="Wortman J."/>
            <person name="Nusbaum C."/>
            <person name="Birren B."/>
        </authorList>
    </citation>
    <scope>NUCLEOTIDE SEQUENCE [LARGE SCALE GENOMIC DNA]</scope>
    <source>
        <strain evidence="14">ACB1</strain>
    </source>
</reference>
<feature type="transmembrane region" description="Helical" evidence="11">
    <location>
        <begin position="21"/>
        <end position="40"/>
    </location>
</feature>
<evidence type="ECO:0000256" key="9">
    <source>
        <dbReference type="ARBA" id="ARBA00023136"/>
    </source>
</evidence>
<keyword evidence="7" id="KW-0573">Peptidoglycan synthesis</keyword>
<evidence type="ECO:0000256" key="2">
    <source>
        <dbReference type="ARBA" id="ARBA00004236"/>
    </source>
</evidence>
<dbReference type="SUPFAM" id="SSF56601">
    <property type="entry name" value="beta-lactamase/transpeptidase-like"/>
    <property type="match status" value="1"/>
</dbReference>
<dbReference type="Pfam" id="PF00905">
    <property type="entry name" value="Transpeptidase"/>
    <property type="match status" value="1"/>
</dbReference>
<dbReference type="InterPro" id="IPR001460">
    <property type="entry name" value="PCN-bd_Tpept"/>
</dbReference>
<dbReference type="GO" id="GO:0071972">
    <property type="term" value="F:peptidoglycan L,D-transpeptidase activity"/>
    <property type="evidence" value="ECO:0007669"/>
    <property type="project" value="TreeGrafter"/>
</dbReference>
<dbReference type="RefSeq" id="WP_009534275.1">
    <property type="nucleotide sequence ID" value="NZ_KE148312.1"/>
</dbReference>
<dbReference type="InterPro" id="IPR036138">
    <property type="entry name" value="PBP_dimer_sf"/>
</dbReference>
<keyword evidence="4" id="KW-1003">Cell membrane</keyword>
<evidence type="ECO:0000256" key="3">
    <source>
        <dbReference type="ARBA" id="ARBA00007171"/>
    </source>
</evidence>
<name>G9WM24_9FIRM</name>
<dbReference type="PATRIC" id="fig|796943.3.peg.801"/>
<evidence type="ECO:0000313" key="14">
    <source>
        <dbReference type="EMBL" id="EHL12370.1"/>
    </source>
</evidence>